<name>A0A0F9W9K4_9MICR</name>
<evidence type="ECO:0000313" key="1">
    <source>
        <dbReference type="EMBL" id="KKO73675.1"/>
    </source>
</evidence>
<gene>
    <name evidence="1" type="ORF">AAJ76_321000296</name>
</gene>
<dbReference type="EMBL" id="JPQZ01000321">
    <property type="protein sequence ID" value="KKO73675.1"/>
    <property type="molecule type" value="Genomic_DNA"/>
</dbReference>
<dbReference type="AlphaFoldDB" id="A0A0F9W9K4"/>
<dbReference type="RefSeq" id="XP_024329417.1">
    <property type="nucleotide sequence ID" value="XM_024475188.1"/>
</dbReference>
<comment type="caution">
    <text evidence="1">The sequence shown here is derived from an EMBL/GenBank/DDBJ whole genome shotgun (WGS) entry which is preliminary data.</text>
</comment>
<dbReference type="VEuPathDB" id="MicrosporidiaDB:AAJ76_321000296"/>
<sequence>MKRAQFNERNFSGGCSNIADGRLRLLHKNKKITLIKIFFKVIVKLGDISRVVKNTIIL</sequence>
<keyword evidence="2" id="KW-1185">Reference proteome</keyword>
<dbReference type="Proteomes" id="UP000034350">
    <property type="component" value="Unassembled WGS sequence"/>
</dbReference>
<evidence type="ECO:0000313" key="2">
    <source>
        <dbReference type="Proteomes" id="UP000034350"/>
    </source>
</evidence>
<protein>
    <submittedName>
        <fullName evidence="1">Uncharacterized protein</fullName>
    </submittedName>
</protein>
<accession>A0A0F9W9K4</accession>
<proteinExistence type="predicted"/>
<dbReference type="GeneID" id="36320122"/>
<organism evidence="1 2">
    <name type="scientific">Vairimorpha ceranae</name>
    <dbReference type="NCBI Taxonomy" id="40302"/>
    <lineage>
        <taxon>Eukaryota</taxon>
        <taxon>Fungi</taxon>
        <taxon>Fungi incertae sedis</taxon>
        <taxon>Microsporidia</taxon>
        <taxon>Nosematidae</taxon>
        <taxon>Vairimorpha</taxon>
    </lineage>
</organism>
<reference evidence="1 2" key="1">
    <citation type="journal article" date="2015" name="Environ. Microbiol.">
        <title>Genome analyses suggest the presence of polyploidy and recent human-driven expansions in eight global populations of the honeybee pathogen Nosema ceranae.</title>
        <authorList>
            <person name="Pelin A."/>
            <person name="Selman M."/>
            <person name="Aris-Brosou S."/>
            <person name="Farinelli L."/>
            <person name="Corradi N."/>
        </authorList>
    </citation>
    <scope>NUCLEOTIDE SEQUENCE [LARGE SCALE GENOMIC DNA]</scope>
    <source>
        <strain evidence="1 2">PA08 1199</strain>
    </source>
</reference>